<name>A0A4D6KFK5_9EURY</name>
<proteinExistence type="predicted"/>
<dbReference type="SUPFAM" id="SSF51735">
    <property type="entry name" value="NAD(P)-binding Rossmann-fold domains"/>
    <property type="match status" value="1"/>
</dbReference>
<feature type="region of interest" description="Disordered" evidence="1">
    <location>
        <begin position="258"/>
        <end position="292"/>
    </location>
</feature>
<evidence type="ECO:0000313" key="4">
    <source>
        <dbReference type="Proteomes" id="UP000297053"/>
    </source>
</evidence>
<dbReference type="EMBL" id="CP039375">
    <property type="protein sequence ID" value="QCD66577.1"/>
    <property type="molecule type" value="Genomic_DNA"/>
</dbReference>
<feature type="compositionally biased region" description="Basic and acidic residues" evidence="1">
    <location>
        <begin position="280"/>
        <end position="289"/>
    </location>
</feature>
<dbReference type="Gene3D" id="3.40.50.720">
    <property type="entry name" value="NAD(P)-binding Rossmann-like Domain"/>
    <property type="match status" value="1"/>
</dbReference>
<dbReference type="RefSeq" id="WP_015762995.1">
    <property type="nucleotide sequence ID" value="NZ_CP039375.1"/>
</dbReference>
<dbReference type="AlphaFoldDB" id="A0A4D6KFK5"/>
<evidence type="ECO:0000256" key="1">
    <source>
        <dbReference type="SAM" id="MobiDB-lite"/>
    </source>
</evidence>
<organism evidence="3 4">
    <name type="scientific">Halomicrobium mukohataei</name>
    <dbReference type="NCBI Taxonomy" id="57705"/>
    <lineage>
        <taxon>Archaea</taxon>
        <taxon>Methanobacteriati</taxon>
        <taxon>Methanobacteriota</taxon>
        <taxon>Stenosarchaea group</taxon>
        <taxon>Halobacteria</taxon>
        <taxon>Halobacteriales</taxon>
        <taxon>Haloarculaceae</taxon>
        <taxon>Halomicrobium</taxon>
    </lineage>
</organism>
<dbReference type="PANTHER" id="PTHR43245">
    <property type="entry name" value="BIFUNCTIONAL POLYMYXIN RESISTANCE PROTEIN ARNA"/>
    <property type="match status" value="1"/>
</dbReference>
<dbReference type="KEGG" id="halz:E5139_13320"/>
<dbReference type="InterPro" id="IPR050177">
    <property type="entry name" value="Lipid_A_modif_metabolic_enz"/>
</dbReference>
<reference evidence="3 4" key="1">
    <citation type="submission" date="2019-04" db="EMBL/GenBank/DDBJ databases">
        <title>Complete genome sequence of Arthrobacter sp. ZXY-2 associated with effective atrazine degradation and salt adaptation.</title>
        <authorList>
            <person name="Zhao X."/>
        </authorList>
    </citation>
    <scope>NUCLEOTIDE SEQUENCE [LARGE SCALE GENOMIC DNA]</scope>
    <source>
        <strain evidence="4">ZP60</strain>
    </source>
</reference>
<sequence>MSEPNLSDRSVLVTGGAGFVGGQLVQTLAPDNDVTVLDDLSTGERDRVPDDVTFVHGDVRDQRKLKQEIEAADVVFHEAAVVGVPASLRDPPRSNHVNTGATVQLLDYARQYDTRVVLASSAAIYGEPESVPIEEDHPLEPTSPYGVDKLAVDHYARVFAQQYDLPVVPLRYFNIYGPRTGPNPYSAVVDVFLEQARSGDPITVHGTGEQTRDFVHVDDVVQANLRAATTDEVGVAYNVGTGSSVSIAELAELIRTATDSDSPITHTDERPGDISDSEADISRARERLGYEPTVDLRSGIDRLVDAAAPADPPSSS</sequence>
<reference evidence="3 4" key="2">
    <citation type="submission" date="2019-04" db="EMBL/GenBank/DDBJ databases">
        <authorList>
            <person name="Yang S."/>
            <person name="Wei W."/>
        </authorList>
    </citation>
    <scope>NUCLEOTIDE SEQUENCE [LARGE SCALE GENOMIC DNA]</scope>
    <source>
        <strain evidence="4">ZP60</strain>
    </source>
</reference>
<dbReference type="Proteomes" id="UP000297053">
    <property type="component" value="Chromosome"/>
</dbReference>
<dbReference type="OMA" id="GEHLICN"/>
<evidence type="ECO:0000313" key="3">
    <source>
        <dbReference type="EMBL" id="QCD66577.1"/>
    </source>
</evidence>
<dbReference type="PANTHER" id="PTHR43245:SF13">
    <property type="entry name" value="UDP-D-APIOSE_UDP-D-XYLOSE SYNTHASE 2"/>
    <property type="match status" value="1"/>
</dbReference>
<dbReference type="Gene3D" id="3.90.25.10">
    <property type="entry name" value="UDP-galactose 4-epimerase, domain 1"/>
    <property type="match status" value="1"/>
</dbReference>
<dbReference type="Pfam" id="PF01370">
    <property type="entry name" value="Epimerase"/>
    <property type="match status" value="1"/>
</dbReference>
<protein>
    <submittedName>
        <fullName evidence="3">NAD-dependent epimerase/dehydratase family protein</fullName>
    </submittedName>
</protein>
<accession>A0A4D6KFK5</accession>
<gene>
    <name evidence="3" type="ORF">E5139_13320</name>
</gene>
<dbReference type="GeneID" id="42179938"/>
<feature type="domain" description="NAD-dependent epimerase/dehydratase" evidence="2">
    <location>
        <begin position="11"/>
        <end position="240"/>
    </location>
</feature>
<dbReference type="InterPro" id="IPR001509">
    <property type="entry name" value="Epimerase_deHydtase"/>
</dbReference>
<dbReference type="InterPro" id="IPR036291">
    <property type="entry name" value="NAD(P)-bd_dom_sf"/>
</dbReference>
<evidence type="ECO:0000259" key="2">
    <source>
        <dbReference type="Pfam" id="PF01370"/>
    </source>
</evidence>